<protein>
    <recommendedName>
        <fullName evidence="1">PilZ domain-containing protein</fullName>
    </recommendedName>
</protein>
<dbReference type="Gene3D" id="2.40.10.220">
    <property type="entry name" value="predicted glycosyltransferase like domains"/>
    <property type="match status" value="2"/>
</dbReference>
<name>A0A846MYE5_9PROT</name>
<dbReference type="RefSeq" id="WP_167082809.1">
    <property type="nucleotide sequence ID" value="NZ_BAAADC010000001.1"/>
</dbReference>
<dbReference type="EMBL" id="JAASRM010000001">
    <property type="protein sequence ID" value="NIK88654.1"/>
    <property type="molecule type" value="Genomic_DNA"/>
</dbReference>
<dbReference type="InterPro" id="IPR009875">
    <property type="entry name" value="PilZ_domain"/>
</dbReference>
<accession>A0A846MYE5</accession>
<evidence type="ECO:0000313" key="2">
    <source>
        <dbReference type="EMBL" id="NIK88654.1"/>
    </source>
</evidence>
<dbReference type="Pfam" id="PF07238">
    <property type="entry name" value="PilZ"/>
    <property type="match status" value="2"/>
</dbReference>
<evidence type="ECO:0000259" key="1">
    <source>
        <dbReference type="Pfam" id="PF07238"/>
    </source>
</evidence>
<dbReference type="SUPFAM" id="SSF141371">
    <property type="entry name" value="PilZ domain-like"/>
    <property type="match status" value="2"/>
</dbReference>
<keyword evidence="3" id="KW-1185">Reference proteome</keyword>
<sequence length="214" mass="23517">MSAQAPVANSETDSVVARAKADRRRFRRVRVDLPGKLFIPATAQEYSCTVVDLSPGGASIACDVELMADTQIVLYANTFGRFEGLVVRKDGPRFGVRFLSTALKRERTAEQLTLYMNRSLLAEADLRRDDRTPTKGLTRFVRHDGQIVSCEVLDLSMSGISVKTDARPAVGEFILIGQLAGRVARHHENGIGIEFVGTANNSAERLRDKIAIAR</sequence>
<dbReference type="Proteomes" id="UP000570514">
    <property type="component" value="Unassembled WGS sequence"/>
</dbReference>
<reference evidence="2 3" key="1">
    <citation type="submission" date="2020-03" db="EMBL/GenBank/DDBJ databases">
        <title>Genomic Encyclopedia of Type Strains, Phase IV (KMG-IV): sequencing the most valuable type-strain genomes for metagenomic binning, comparative biology and taxonomic classification.</title>
        <authorList>
            <person name="Goeker M."/>
        </authorList>
    </citation>
    <scope>NUCLEOTIDE SEQUENCE [LARGE SCALE GENOMIC DNA]</scope>
    <source>
        <strain evidence="2 3">DSM 19867</strain>
    </source>
</reference>
<comment type="caution">
    <text evidence="2">The sequence shown here is derived from an EMBL/GenBank/DDBJ whole genome shotgun (WGS) entry which is preliminary data.</text>
</comment>
<dbReference type="GO" id="GO:0035438">
    <property type="term" value="F:cyclic-di-GMP binding"/>
    <property type="evidence" value="ECO:0007669"/>
    <property type="project" value="InterPro"/>
</dbReference>
<feature type="domain" description="PilZ" evidence="1">
    <location>
        <begin position="22"/>
        <end position="112"/>
    </location>
</feature>
<feature type="domain" description="PilZ" evidence="1">
    <location>
        <begin position="126"/>
        <end position="208"/>
    </location>
</feature>
<evidence type="ECO:0000313" key="3">
    <source>
        <dbReference type="Proteomes" id="UP000570514"/>
    </source>
</evidence>
<organism evidence="2 3">
    <name type="scientific">Rhizomicrobium palustre</name>
    <dbReference type="NCBI Taxonomy" id="189966"/>
    <lineage>
        <taxon>Bacteria</taxon>
        <taxon>Pseudomonadati</taxon>
        <taxon>Pseudomonadota</taxon>
        <taxon>Alphaproteobacteria</taxon>
        <taxon>Micropepsales</taxon>
        <taxon>Micropepsaceae</taxon>
        <taxon>Rhizomicrobium</taxon>
    </lineage>
</organism>
<dbReference type="AlphaFoldDB" id="A0A846MYE5"/>
<proteinExistence type="predicted"/>
<gene>
    <name evidence="2" type="ORF">FHS83_001972</name>
</gene>